<dbReference type="RefSeq" id="WP_185957617.1">
    <property type="nucleotide sequence ID" value="NZ_FXTB01000016.1"/>
</dbReference>
<accession>A0A521F8V2</accession>
<keyword evidence="2" id="KW-0964">Secreted</keyword>
<evidence type="ECO:0000256" key="2">
    <source>
        <dbReference type="ARBA" id="ARBA00022525"/>
    </source>
</evidence>
<dbReference type="EMBL" id="FXTB01000016">
    <property type="protein sequence ID" value="SMO92645.1"/>
    <property type="molecule type" value="Genomic_DNA"/>
</dbReference>
<proteinExistence type="predicted"/>
<sequence>MKHLSILIIFISTIAFSQTETITYQNGAVYTGATADGKREGQGKITYPKGATEANMGEIVTNTKKLSPELEQQRKDILAWVADYWSSYEQNTQESDYNTAVNSMFSRRVKMAEDISQVMGHDVAGKMKPVFKHGLASIRESENIHGEQKRYYYKKLYRVYVESVLNTNPEEGYQRLRHYTGAAYHNREANAQDAIAENIMAESNFETAKQSMEVITTVGQCFPIVSTTLDVVAAGTGIDPVSGKNLSEFERFMKLMMIMAPGKISEAMADSPILKTTLEKFSSKIGSFNPSQIKRVEAFIAKHNGMDTFSSVEWADGQILSYLDGKLNSAFNDYAVKMVDGDGDKNKK</sequence>
<name>A0A521F8V2_SACCC</name>
<keyword evidence="6" id="KW-1185">Reference proteome</keyword>
<dbReference type="AlphaFoldDB" id="A0A521F8V2"/>
<evidence type="ECO:0000313" key="5">
    <source>
        <dbReference type="EMBL" id="SMO92645.1"/>
    </source>
</evidence>
<dbReference type="GO" id="GO:0005576">
    <property type="term" value="C:extracellular region"/>
    <property type="evidence" value="ECO:0007669"/>
    <property type="project" value="UniProtKB-SubCell"/>
</dbReference>
<evidence type="ECO:0000256" key="1">
    <source>
        <dbReference type="ARBA" id="ARBA00004613"/>
    </source>
</evidence>
<feature type="chain" id="PRO_5022210376" evidence="3">
    <location>
        <begin position="18"/>
        <end position="348"/>
    </location>
</feature>
<evidence type="ECO:0000259" key="4">
    <source>
        <dbReference type="Pfam" id="PF14449"/>
    </source>
</evidence>
<reference evidence="5 6" key="1">
    <citation type="submission" date="2017-05" db="EMBL/GenBank/DDBJ databases">
        <authorList>
            <person name="Varghese N."/>
            <person name="Submissions S."/>
        </authorList>
    </citation>
    <scope>NUCLEOTIDE SEQUENCE [LARGE SCALE GENOMIC DNA]</scope>
    <source>
        <strain evidence="5 6">DSM 27040</strain>
    </source>
</reference>
<keyword evidence="3" id="KW-0732">Signal</keyword>
<dbReference type="Pfam" id="PF14449">
    <property type="entry name" value="PT-TG"/>
    <property type="match status" value="1"/>
</dbReference>
<feature type="signal peptide" evidence="3">
    <location>
        <begin position="1"/>
        <end position="17"/>
    </location>
</feature>
<dbReference type="Proteomes" id="UP000319040">
    <property type="component" value="Unassembled WGS sequence"/>
</dbReference>
<dbReference type="InterPro" id="IPR027797">
    <property type="entry name" value="PT-TG_dom"/>
</dbReference>
<evidence type="ECO:0000256" key="3">
    <source>
        <dbReference type="SAM" id="SignalP"/>
    </source>
</evidence>
<dbReference type="SUPFAM" id="SSF82185">
    <property type="entry name" value="Histone H3 K4-specific methyltransferase SET7/9 N-terminal domain"/>
    <property type="match status" value="1"/>
</dbReference>
<comment type="subcellular location">
    <subcellularLocation>
        <location evidence="1">Secreted</location>
    </subcellularLocation>
</comment>
<feature type="domain" description="Pre-toxin TG" evidence="4">
    <location>
        <begin position="218"/>
        <end position="266"/>
    </location>
</feature>
<gene>
    <name evidence="5" type="ORF">SAMN06265379_11622</name>
</gene>
<evidence type="ECO:0000313" key="6">
    <source>
        <dbReference type="Proteomes" id="UP000319040"/>
    </source>
</evidence>
<dbReference type="Gene3D" id="2.20.110.10">
    <property type="entry name" value="Histone H3 K4-specific methyltransferase SET7/9 N-terminal domain"/>
    <property type="match status" value="1"/>
</dbReference>
<protein>
    <submittedName>
        <fullName evidence="5">Pre-toxin TG</fullName>
    </submittedName>
</protein>
<organism evidence="5 6">
    <name type="scientific">Saccharicrinis carchari</name>
    <dbReference type="NCBI Taxonomy" id="1168039"/>
    <lineage>
        <taxon>Bacteria</taxon>
        <taxon>Pseudomonadati</taxon>
        <taxon>Bacteroidota</taxon>
        <taxon>Bacteroidia</taxon>
        <taxon>Marinilabiliales</taxon>
        <taxon>Marinilabiliaceae</taxon>
        <taxon>Saccharicrinis</taxon>
    </lineage>
</organism>